<keyword evidence="6 26" id="KW-0812">Transmembrane</keyword>
<sequence>MDDLIARHYNFTGKFRKVDRDPGLRADSVVFIIVCCFIILENVLVLLTIWRTKKFHKPMYYFIGNLALSDLLAGVVYTANILLSGANTYKLTPTQWFFREGSMFVALAASVFSLLAIAIERHLTMLKMKLHNNGKTCRVFMLISTVWFIAAILGGLPIMGWNCIESMNNCSTVLPLYHKTYILFCTTVFSVILMAIVILYARIYALVRTRSRKLVFRKVANGRGSNKSSEKSMALLKTVIIVLSCFIACWAPLFILLLLDVACQIRACPILFKAEWFLALAVLNSAMNPLIYTLTSNEMRRAFIKMLNCAVCCQPAGKFSRPIMGAEFSRSKSDNSSHPNKDEPEYSPRETIVLSDVEEELGNGAHRTTNQTIESGRGGTVLGGSRSLSPRHTSSRLISNTGVISIRDVREVREISPPGESMSPQIVEHSGIGSEEVGSGKEPILRINRAGQWYVETGTEVERGGEENVRMVDGFRIKTERMEEWMGAETQASAEEGSGAEEGPTVMIDTSGRSTLVQEGGRGGKGSQPSSSFSETERFSPTGSVVVMADRQRAKSESPGRVDDQRLPTSQGEEQAVFDMGGYEEYLREQVGDRWFRYNPRLTCIYCCKSFNQKGSLDRHMRLHMGITPFVCRICGKKYTRKDQLEYHIRKHTGNKPFHCHVCGKSFPFQAILNQHFRKNHPGCAPQEVSHSASPETTTVTSRGGQNEDESPSQEEAEGNGGGGGAGSSFGEGVQPSVSTTGPD</sequence>
<dbReference type="Pfam" id="PF00096">
    <property type="entry name" value="zf-C2H2"/>
    <property type="match status" value="1"/>
</dbReference>
<gene>
    <name evidence="31" type="ORF">DPX16_9881</name>
</gene>
<evidence type="ECO:0000256" key="5">
    <source>
        <dbReference type="ARBA" id="ARBA00022553"/>
    </source>
</evidence>
<dbReference type="EMBL" id="RJVU01053127">
    <property type="protein sequence ID" value="ROL40887.1"/>
    <property type="molecule type" value="Genomic_DNA"/>
</dbReference>
<evidence type="ECO:0000256" key="21">
    <source>
        <dbReference type="ARBA" id="ARBA00023224"/>
    </source>
</evidence>
<keyword evidence="11 28" id="KW-1133">Transmembrane helix</keyword>
<evidence type="ECO:0000256" key="7">
    <source>
        <dbReference type="ARBA" id="ARBA00022723"/>
    </source>
</evidence>
<keyword evidence="14" id="KW-0238">DNA-binding</keyword>
<evidence type="ECO:0000256" key="8">
    <source>
        <dbReference type="ARBA" id="ARBA00022737"/>
    </source>
</evidence>
<feature type="transmembrane region" description="Helical" evidence="28">
    <location>
        <begin position="139"/>
        <end position="161"/>
    </location>
</feature>
<keyword evidence="3" id="KW-1003">Cell membrane</keyword>
<evidence type="ECO:0000256" key="11">
    <source>
        <dbReference type="ARBA" id="ARBA00022989"/>
    </source>
</evidence>
<feature type="domain" description="C2H2-type" evidence="29">
    <location>
        <begin position="630"/>
        <end position="657"/>
    </location>
</feature>
<feature type="compositionally biased region" description="Gly residues" evidence="27">
    <location>
        <begin position="719"/>
        <end position="730"/>
    </location>
</feature>
<evidence type="ECO:0000256" key="23">
    <source>
        <dbReference type="ARBA" id="ARBA00033312"/>
    </source>
</evidence>
<comment type="subcellular location">
    <subcellularLocation>
        <location evidence="1">Cell membrane</location>
        <topology evidence="1">Multi-pass membrane protein</topology>
    </subcellularLocation>
</comment>
<dbReference type="InterPro" id="IPR000987">
    <property type="entry name" value="EDG1"/>
</dbReference>
<keyword evidence="5" id="KW-0597">Phosphoprotein</keyword>
<organism evidence="31 32">
    <name type="scientific">Anabarilius grahami</name>
    <name type="common">Kanglang fish</name>
    <name type="synonym">Barilius grahami</name>
    <dbReference type="NCBI Taxonomy" id="495550"/>
    <lineage>
        <taxon>Eukaryota</taxon>
        <taxon>Metazoa</taxon>
        <taxon>Chordata</taxon>
        <taxon>Craniata</taxon>
        <taxon>Vertebrata</taxon>
        <taxon>Euteleostomi</taxon>
        <taxon>Actinopterygii</taxon>
        <taxon>Neopterygii</taxon>
        <taxon>Teleostei</taxon>
        <taxon>Ostariophysi</taxon>
        <taxon>Cypriniformes</taxon>
        <taxon>Xenocyprididae</taxon>
        <taxon>Xenocypridinae</taxon>
        <taxon>Xenocypridinae incertae sedis</taxon>
        <taxon>Anabarilius</taxon>
    </lineage>
</organism>
<keyword evidence="16" id="KW-0564">Palmitate</keyword>
<dbReference type="Pfam" id="PF00001">
    <property type="entry name" value="7tm_1"/>
    <property type="match status" value="1"/>
</dbReference>
<feature type="transmembrane region" description="Helical" evidence="28">
    <location>
        <begin position="234"/>
        <end position="256"/>
    </location>
</feature>
<evidence type="ECO:0000256" key="3">
    <source>
        <dbReference type="ARBA" id="ARBA00022475"/>
    </source>
</evidence>
<dbReference type="InterPro" id="IPR000276">
    <property type="entry name" value="GPCR_Rhodpsn"/>
</dbReference>
<evidence type="ECO:0000256" key="22">
    <source>
        <dbReference type="ARBA" id="ARBA00023288"/>
    </source>
</evidence>
<evidence type="ECO:0000256" key="2">
    <source>
        <dbReference type="ARBA" id="ARBA00017480"/>
    </source>
</evidence>
<protein>
    <recommendedName>
        <fullName evidence="2">Sphingosine 1-phosphate receptor 1</fullName>
    </recommendedName>
    <alternativeName>
        <fullName evidence="23">Sphingosine 1-phosphate receptor Edg-1</fullName>
    </alternativeName>
</protein>
<dbReference type="InterPro" id="IPR036236">
    <property type="entry name" value="Znf_C2H2_sf"/>
</dbReference>
<evidence type="ECO:0000256" key="27">
    <source>
        <dbReference type="SAM" id="MobiDB-lite"/>
    </source>
</evidence>
<dbReference type="PANTHER" id="PTHR22750">
    <property type="entry name" value="G-PROTEIN COUPLED RECEPTOR"/>
    <property type="match status" value="1"/>
</dbReference>
<keyword evidence="8" id="KW-0677">Repeat</keyword>
<feature type="compositionally biased region" description="Basic and acidic residues" evidence="27">
    <location>
        <begin position="550"/>
        <end position="566"/>
    </location>
</feature>
<feature type="region of interest" description="Disordered" evidence="27">
    <location>
        <begin position="368"/>
        <end position="394"/>
    </location>
</feature>
<dbReference type="PRINTS" id="PR00237">
    <property type="entry name" value="GPCRRHODOPSN"/>
</dbReference>
<evidence type="ECO:0000256" key="1">
    <source>
        <dbReference type="ARBA" id="ARBA00004651"/>
    </source>
</evidence>
<feature type="region of interest" description="Disordered" evidence="27">
    <location>
        <begin position="328"/>
        <end position="349"/>
    </location>
</feature>
<dbReference type="CDD" id="cd15346">
    <property type="entry name" value="7tmA_S1PR1_Edg1"/>
    <property type="match status" value="1"/>
</dbReference>
<dbReference type="SUPFAM" id="SSF81321">
    <property type="entry name" value="Family A G protein-coupled receptor-like"/>
    <property type="match status" value="1"/>
</dbReference>
<keyword evidence="12" id="KW-0805">Transcription regulation</keyword>
<dbReference type="PRINTS" id="PR00642">
    <property type="entry name" value="EDG1RECEPTOR"/>
</dbReference>
<dbReference type="FunFam" id="3.30.160.60:FF:000422">
    <property type="entry name" value="Zinc finger and BTB domain containing 37"/>
    <property type="match status" value="1"/>
</dbReference>
<evidence type="ECO:0000256" key="17">
    <source>
        <dbReference type="ARBA" id="ARBA00023157"/>
    </source>
</evidence>
<keyword evidence="19 26" id="KW-0675">Receptor</keyword>
<dbReference type="SUPFAM" id="SSF57667">
    <property type="entry name" value="beta-beta-alpha zinc fingers"/>
    <property type="match status" value="2"/>
</dbReference>
<evidence type="ECO:0000256" key="28">
    <source>
        <dbReference type="SAM" id="Phobius"/>
    </source>
</evidence>
<evidence type="ECO:0000313" key="32">
    <source>
        <dbReference type="Proteomes" id="UP000281406"/>
    </source>
</evidence>
<dbReference type="PROSITE" id="PS00237">
    <property type="entry name" value="G_PROTEIN_RECEP_F1_1"/>
    <property type="match status" value="1"/>
</dbReference>
<dbReference type="GO" id="GO:0006935">
    <property type="term" value="P:chemotaxis"/>
    <property type="evidence" value="ECO:0007669"/>
    <property type="project" value="UniProtKB-KW"/>
</dbReference>
<dbReference type="GO" id="GO:0042074">
    <property type="term" value="P:cell migration involved in gastrulation"/>
    <property type="evidence" value="ECO:0007669"/>
    <property type="project" value="UniProtKB-ARBA"/>
</dbReference>
<dbReference type="GO" id="GO:0003677">
    <property type="term" value="F:DNA binding"/>
    <property type="evidence" value="ECO:0007669"/>
    <property type="project" value="UniProtKB-KW"/>
</dbReference>
<dbReference type="PROSITE" id="PS00028">
    <property type="entry name" value="ZINC_FINGER_C2H2_1"/>
    <property type="match status" value="3"/>
</dbReference>
<keyword evidence="18" id="KW-0804">Transcription</keyword>
<feature type="region of interest" description="Disordered" evidence="27">
    <location>
        <begin position="486"/>
        <end position="571"/>
    </location>
</feature>
<dbReference type="FunFam" id="1.20.1070.10:FF:000098">
    <property type="entry name" value="Sphingosine 1-phosphate receptor 1"/>
    <property type="match status" value="1"/>
</dbReference>
<dbReference type="GO" id="GO:0030334">
    <property type="term" value="P:regulation of cell migration"/>
    <property type="evidence" value="ECO:0007669"/>
    <property type="project" value="UniProtKB-ARBA"/>
</dbReference>
<dbReference type="PROSITE" id="PS50157">
    <property type="entry name" value="ZINC_FINGER_C2H2_2"/>
    <property type="match status" value="3"/>
</dbReference>
<evidence type="ECO:0000256" key="10">
    <source>
        <dbReference type="ARBA" id="ARBA00022833"/>
    </source>
</evidence>
<evidence type="ECO:0000256" key="25">
    <source>
        <dbReference type="PROSITE-ProRule" id="PRU00042"/>
    </source>
</evidence>
<feature type="transmembrane region" description="Helical" evidence="28">
    <location>
        <begin position="181"/>
        <end position="207"/>
    </location>
</feature>
<keyword evidence="4" id="KW-0145">Chemotaxis</keyword>
<evidence type="ECO:0000259" key="29">
    <source>
        <dbReference type="PROSITE" id="PS50157"/>
    </source>
</evidence>
<evidence type="ECO:0000256" key="6">
    <source>
        <dbReference type="ARBA" id="ARBA00022692"/>
    </source>
</evidence>
<feature type="transmembrane region" description="Helical" evidence="28">
    <location>
        <begin position="29"/>
        <end position="50"/>
    </location>
</feature>
<dbReference type="InterPro" id="IPR004061">
    <property type="entry name" value="S1P_rcpt"/>
</dbReference>
<dbReference type="GO" id="GO:0005886">
    <property type="term" value="C:plasma membrane"/>
    <property type="evidence" value="ECO:0007669"/>
    <property type="project" value="UniProtKB-SubCell"/>
</dbReference>
<feature type="disulfide bond" evidence="24">
    <location>
        <begin position="263"/>
        <end position="268"/>
    </location>
</feature>
<feature type="transmembrane region" description="Helical" evidence="28">
    <location>
        <begin position="103"/>
        <end position="119"/>
    </location>
</feature>
<feature type="domain" description="G-protein coupled receptors family 1 profile" evidence="30">
    <location>
        <begin position="41"/>
        <end position="292"/>
    </location>
</feature>
<feature type="compositionally biased region" description="Acidic residues" evidence="27">
    <location>
        <begin position="707"/>
        <end position="718"/>
    </location>
</feature>
<keyword evidence="22" id="KW-0449">Lipoprotein</keyword>
<feature type="compositionally biased region" description="Polar residues" evidence="27">
    <location>
        <begin position="527"/>
        <end position="543"/>
    </location>
</feature>
<evidence type="ECO:0000256" key="15">
    <source>
        <dbReference type="ARBA" id="ARBA00023136"/>
    </source>
</evidence>
<evidence type="ECO:0000256" key="14">
    <source>
        <dbReference type="ARBA" id="ARBA00023125"/>
    </source>
</evidence>
<evidence type="ECO:0000256" key="19">
    <source>
        <dbReference type="ARBA" id="ARBA00023170"/>
    </source>
</evidence>
<dbReference type="AlphaFoldDB" id="A0A3N0Y3X2"/>
<keyword evidence="32" id="KW-1185">Reference proteome</keyword>
<feature type="domain" description="C2H2-type" evidence="29">
    <location>
        <begin position="602"/>
        <end position="629"/>
    </location>
</feature>
<dbReference type="InterPro" id="IPR013087">
    <property type="entry name" value="Znf_C2H2_type"/>
</dbReference>
<evidence type="ECO:0000256" key="9">
    <source>
        <dbReference type="ARBA" id="ARBA00022771"/>
    </source>
</evidence>
<dbReference type="OrthoDB" id="9945063at2759"/>
<feature type="domain" description="C2H2-type" evidence="29">
    <location>
        <begin position="658"/>
        <end position="686"/>
    </location>
</feature>
<keyword evidence="7" id="KW-0479">Metal-binding</keyword>
<dbReference type="Gene3D" id="3.30.160.60">
    <property type="entry name" value="Classic Zinc Finger"/>
    <property type="match status" value="3"/>
</dbReference>
<name>A0A3N0Y3X2_ANAGA</name>
<dbReference type="PRINTS" id="PR01523">
    <property type="entry name" value="S1PRECEPTOR"/>
</dbReference>
<dbReference type="InterPro" id="IPR017452">
    <property type="entry name" value="GPCR_Rhodpsn_7TM"/>
</dbReference>
<evidence type="ECO:0000256" key="13">
    <source>
        <dbReference type="ARBA" id="ARBA00023040"/>
    </source>
</evidence>
<evidence type="ECO:0000256" key="24">
    <source>
        <dbReference type="PIRSR" id="PIRSR604061-50"/>
    </source>
</evidence>
<keyword evidence="10" id="KW-0862">Zinc</keyword>
<feature type="region of interest" description="Disordered" evidence="27">
    <location>
        <begin position="683"/>
        <end position="744"/>
    </location>
</feature>
<dbReference type="GO" id="GO:0008270">
    <property type="term" value="F:zinc ion binding"/>
    <property type="evidence" value="ECO:0007669"/>
    <property type="project" value="UniProtKB-KW"/>
</dbReference>
<reference evidence="31 32" key="1">
    <citation type="submission" date="2018-10" db="EMBL/GenBank/DDBJ databases">
        <title>Genome assembly for a Yunnan-Guizhou Plateau 3E fish, Anabarilius grahami (Regan), and its evolutionary and genetic applications.</title>
        <authorList>
            <person name="Jiang W."/>
        </authorList>
    </citation>
    <scope>NUCLEOTIDE SEQUENCE [LARGE SCALE GENOMIC DNA]</scope>
    <source>
        <strain evidence="31">AG-KIZ</strain>
        <tissue evidence="31">Muscle</tissue>
    </source>
</reference>
<evidence type="ECO:0000313" key="31">
    <source>
        <dbReference type="EMBL" id="ROL40887.1"/>
    </source>
</evidence>
<feature type="compositionally biased region" description="Low complexity" evidence="27">
    <location>
        <begin position="487"/>
        <end position="503"/>
    </location>
</feature>
<feature type="compositionally biased region" description="Polar residues" evidence="27">
    <location>
        <begin position="689"/>
        <end position="705"/>
    </location>
</feature>
<evidence type="ECO:0000256" key="26">
    <source>
        <dbReference type="RuleBase" id="RU000688"/>
    </source>
</evidence>
<feature type="disulfide bond" evidence="24">
    <location>
        <begin position="163"/>
        <end position="170"/>
    </location>
</feature>
<dbReference type="FunFam" id="3.30.160.60:FF:000119">
    <property type="entry name" value="Zinc finger and BTB domain containing 37"/>
    <property type="match status" value="1"/>
</dbReference>
<dbReference type="Gene3D" id="1.20.1070.10">
    <property type="entry name" value="Rhodopsin 7-helix transmembrane proteins"/>
    <property type="match status" value="1"/>
</dbReference>
<feature type="transmembrane region" description="Helical" evidence="28">
    <location>
        <begin position="62"/>
        <end position="83"/>
    </location>
</feature>
<proteinExistence type="inferred from homology"/>
<dbReference type="PROSITE" id="PS50262">
    <property type="entry name" value="G_PROTEIN_RECEP_F1_2"/>
    <property type="match status" value="1"/>
</dbReference>
<comment type="caution">
    <text evidence="31">The sequence shown here is derived from an EMBL/GenBank/DDBJ whole genome shotgun (WGS) entry which is preliminary data.</text>
</comment>
<evidence type="ECO:0000259" key="30">
    <source>
        <dbReference type="PROSITE" id="PS50262"/>
    </source>
</evidence>
<keyword evidence="13 26" id="KW-0297">G-protein coupled receptor</keyword>
<dbReference type="SMART" id="SM01381">
    <property type="entry name" value="7TM_GPCR_Srsx"/>
    <property type="match status" value="1"/>
</dbReference>
<dbReference type="FunFam" id="3.30.160.60:FF:000364">
    <property type="entry name" value="Zinc finger and BTB domain-containing protein 34"/>
    <property type="match status" value="1"/>
</dbReference>
<dbReference type="GO" id="GO:2000026">
    <property type="term" value="P:regulation of multicellular organismal development"/>
    <property type="evidence" value="ECO:0007669"/>
    <property type="project" value="UniProtKB-ARBA"/>
</dbReference>
<keyword evidence="17 24" id="KW-1015">Disulfide bond</keyword>
<evidence type="ECO:0000256" key="12">
    <source>
        <dbReference type="ARBA" id="ARBA00023015"/>
    </source>
</evidence>
<evidence type="ECO:0000256" key="16">
    <source>
        <dbReference type="ARBA" id="ARBA00023139"/>
    </source>
</evidence>
<feature type="compositionally biased region" description="Basic and acidic residues" evidence="27">
    <location>
        <begin position="329"/>
        <end position="348"/>
    </location>
</feature>
<dbReference type="GO" id="GO:0038036">
    <property type="term" value="F:sphingosine-1-phosphate receptor activity"/>
    <property type="evidence" value="ECO:0007669"/>
    <property type="project" value="InterPro"/>
</dbReference>
<keyword evidence="20" id="KW-0325">Glycoprotein</keyword>
<keyword evidence="9 25" id="KW-0863">Zinc-finger</keyword>
<dbReference type="SMART" id="SM00355">
    <property type="entry name" value="ZnF_C2H2"/>
    <property type="match status" value="3"/>
</dbReference>
<dbReference type="GO" id="GO:0008078">
    <property type="term" value="P:mesodermal cell migration"/>
    <property type="evidence" value="ECO:0007669"/>
    <property type="project" value="UniProtKB-ARBA"/>
</dbReference>
<evidence type="ECO:0000256" key="20">
    <source>
        <dbReference type="ARBA" id="ARBA00023180"/>
    </source>
</evidence>
<dbReference type="Proteomes" id="UP000281406">
    <property type="component" value="Unassembled WGS sequence"/>
</dbReference>
<comment type="similarity">
    <text evidence="26">Belongs to the G-protein coupled receptor 1 family.</text>
</comment>
<evidence type="ECO:0000256" key="18">
    <source>
        <dbReference type="ARBA" id="ARBA00023163"/>
    </source>
</evidence>
<keyword evidence="15 28" id="KW-0472">Membrane</keyword>
<accession>A0A3N0Y3X2</accession>
<keyword evidence="21 26" id="KW-0807">Transducer</keyword>
<evidence type="ECO:0000256" key="4">
    <source>
        <dbReference type="ARBA" id="ARBA00022500"/>
    </source>
</evidence>